<keyword evidence="2" id="KW-0687">Ribonucleoprotein</keyword>
<dbReference type="AlphaFoldDB" id="A0A6J6GID8"/>
<name>A0A6J6GID8_9ZZZZ</name>
<evidence type="ECO:0000313" key="3">
    <source>
        <dbReference type="EMBL" id="CAB4598874.1"/>
    </source>
</evidence>
<dbReference type="GO" id="GO:0003735">
    <property type="term" value="F:structural constituent of ribosome"/>
    <property type="evidence" value="ECO:0007669"/>
    <property type="project" value="InterPro"/>
</dbReference>
<evidence type="ECO:0000256" key="1">
    <source>
        <dbReference type="ARBA" id="ARBA00022980"/>
    </source>
</evidence>
<dbReference type="HAMAP" id="MF_00385">
    <property type="entry name" value="Ribosomal_bS16"/>
    <property type="match status" value="1"/>
</dbReference>
<dbReference type="PROSITE" id="PS00732">
    <property type="entry name" value="RIBOSOMAL_S16"/>
    <property type="match status" value="1"/>
</dbReference>
<dbReference type="GO" id="GO:0006412">
    <property type="term" value="P:translation"/>
    <property type="evidence" value="ECO:0007669"/>
    <property type="project" value="InterPro"/>
</dbReference>
<accession>A0A6J6GID8</accession>
<dbReference type="PANTHER" id="PTHR12919:SF20">
    <property type="entry name" value="SMALL RIBOSOMAL SUBUNIT PROTEIN BS16M"/>
    <property type="match status" value="1"/>
</dbReference>
<reference evidence="3" key="1">
    <citation type="submission" date="2020-05" db="EMBL/GenBank/DDBJ databases">
        <authorList>
            <person name="Chiriac C."/>
            <person name="Salcher M."/>
            <person name="Ghai R."/>
            <person name="Kavagutti S V."/>
        </authorList>
    </citation>
    <scope>NUCLEOTIDE SEQUENCE</scope>
</reference>
<dbReference type="InterPro" id="IPR020592">
    <property type="entry name" value="Ribosomal_bS16_CS"/>
</dbReference>
<dbReference type="PANTHER" id="PTHR12919">
    <property type="entry name" value="30S RIBOSOMAL PROTEIN S16"/>
    <property type="match status" value="1"/>
</dbReference>
<dbReference type="InterPro" id="IPR000307">
    <property type="entry name" value="Ribosomal_bS16"/>
</dbReference>
<gene>
    <name evidence="3" type="ORF">UFOPK1493_04184</name>
</gene>
<dbReference type="Pfam" id="PF00886">
    <property type="entry name" value="Ribosomal_S16"/>
    <property type="match status" value="1"/>
</dbReference>
<dbReference type="SUPFAM" id="SSF54565">
    <property type="entry name" value="Ribosomal protein S16"/>
    <property type="match status" value="1"/>
</dbReference>
<dbReference type="EMBL" id="CAEZSR010000299">
    <property type="protein sequence ID" value="CAB4598874.1"/>
    <property type="molecule type" value="Genomic_DNA"/>
</dbReference>
<keyword evidence="1" id="KW-0689">Ribosomal protein</keyword>
<evidence type="ECO:0000256" key="2">
    <source>
        <dbReference type="ARBA" id="ARBA00023274"/>
    </source>
</evidence>
<dbReference type="GO" id="GO:0015935">
    <property type="term" value="C:small ribosomal subunit"/>
    <property type="evidence" value="ECO:0007669"/>
    <property type="project" value="TreeGrafter"/>
</dbReference>
<sequence>MAVKLRLTRVGKKKQPQYRVVAADSRAARDGRFIQIIGTYNPRVEPSAINIDSDKAVKWLMDGAQPTDRVKKLLEASGAWEAFTTAKSAAKAK</sequence>
<organism evidence="3">
    <name type="scientific">freshwater metagenome</name>
    <dbReference type="NCBI Taxonomy" id="449393"/>
    <lineage>
        <taxon>unclassified sequences</taxon>
        <taxon>metagenomes</taxon>
        <taxon>ecological metagenomes</taxon>
    </lineage>
</organism>
<dbReference type="Gene3D" id="3.30.1320.10">
    <property type="match status" value="1"/>
</dbReference>
<protein>
    <submittedName>
        <fullName evidence="3">Unannotated protein</fullName>
    </submittedName>
</protein>
<dbReference type="GO" id="GO:0005737">
    <property type="term" value="C:cytoplasm"/>
    <property type="evidence" value="ECO:0007669"/>
    <property type="project" value="UniProtKB-ARBA"/>
</dbReference>
<dbReference type="InterPro" id="IPR023803">
    <property type="entry name" value="Ribosomal_bS16_dom_sf"/>
</dbReference>
<dbReference type="NCBIfam" id="TIGR00002">
    <property type="entry name" value="S16"/>
    <property type="match status" value="1"/>
</dbReference>
<proteinExistence type="inferred from homology"/>